<gene>
    <name evidence="1" type="ORF">BHK69_16610</name>
</gene>
<dbReference type="KEGG" id="bvv:BHK69_16610"/>
<dbReference type="PANTHER" id="PTHR33988">
    <property type="entry name" value="ENDORIBONUCLEASE MAZF-RELATED"/>
    <property type="match status" value="1"/>
</dbReference>
<dbReference type="Gene3D" id="2.30.30.110">
    <property type="match status" value="1"/>
</dbReference>
<dbReference type="Pfam" id="PF02452">
    <property type="entry name" value="PemK_toxin"/>
    <property type="match status" value="1"/>
</dbReference>
<evidence type="ECO:0000313" key="1">
    <source>
        <dbReference type="EMBL" id="AOO81852.1"/>
    </source>
</evidence>
<dbReference type="Proteomes" id="UP000094969">
    <property type="component" value="Chromosome"/>
</dbReference>
<dbReference type="STRING" id="1526658.BHK69_16610"/>
<organism evidence="1 2">
    <name type="scientific">Bosea vaviloviae</name>
    <dbReference type="NCBI Taxonomy" id="1526658"/>
    <lineage>
        <taxon>Bacteria</taxon>
        <taxon>Pseudomonadati</taxon>
        <taxon>Pseudomonadota</taxon>
        <taxon>Alphaproteobacteria</taxon>
        <taxon>Hyphomicrobiales</taxon>
        <taxon>Boseaceae</taxon>
        <taxon>Bosea</taxon>
    </lineage>
</organism>
<name>A0A1D7U3C8_9HYPH</name>
<sequence length="109" mass="11707">MRRGDIVIVSASGDYGKPRPAVVIQSDGMPRNHPSVVVCQMTTTLSEASDFRITLDPTAANGLRLKSQIMADKPTTVKAERIARSVGRLTADELLRLDRAVAAVLGFAD</sequence>
<proteinExistence type="predicted"/>
<keyword evidence="2" id="KW-1185">Reference proteome</keyword>
<dbReference type="EMBL" id="CP017147">
    <property type="protein sequence ID" value="AOO81852.1"/>
    <property type="molecule type" value="Genomic_DNA"/>
</dbReference>
<dbReference type="GO" id="GO:0006402">
    <property type="term" value="P:mRNA catabolic process"/>
    <property type="evidence" value="ECO:0007669"/>
    <property type="project" value="TreeGrafter"/>
</dbReference>
<evidence type="ECO:0000313" key="2">
    <source>
        <dbReference type="Proteomes" id="UP000094969"/>
    </source>
</evidence>
<dbReference type="OrthoDB" id="3196747at2"/>
<protein>
    <submittedName>
        <fullName evidence="1">Growth inhibitor PemK</fullName>
    </submittedName>
</protein>
<accession>A0A1D7U3C8</accession>
<dbReference type="GO" id="GO:0004521">
    <property type="term" value="F:RNA endonuclease activity"/>
    <property type="evidence" value="ECO:0007669"/>
    <property type="project" value="TreeGrafter"/>
</dbReference>
<dbReference type="GO" id="GO:0003677">
    <property type="term" value="F:DNA binding"/>
    <property type="evidence" value="ECO:0007669"/>
    <property type="project" value="InterPro"/>
</dbReference>
<dbReference type="GO" id="GO:0016075">
    <property type="term" value="P:rRNA catabolic process"/>
    <property type="evidence" value="ECO:0007669"/>
    <property type="project" value="TreeGrafter"/>
</dbReference>
<dbReference type="InterPro" id="IPR003477">
    <property type="entry name" value="PemK-like"/>
</dbReference>
<reference evidence="1 2" key="1">
    <citation type="journal article" date="2015" name="Antonie Van Leeuwenhoek">
        <title>Bosea vaviloviae sp. nov., a new species of slow-growing rhizobia isolated from nodules of the relict species Vavilovia formosa (Stev.) Fed.</title>
        <authorList>
            <person name="Safronova V.I."/>
            <person name="Kuznetsova I.G."/>
            <person name="Sazanova A.L."/>
            <person name="Kimeklis A.K."/>
            <person name="Belimov A.A."/>
            <person name="Andronov E.E."/>
            <person name="Pinaev A.G."/>
            <person name="Chizhevskaya E.P."/>
            <person name="Pukhaev A.R."/>
            <person name="Popov K.P."/>
            <person name="Willems A."/>
            <person name="Tikhonovich I.A."/>
        </authorList>
    </citation>
    <scope>NUCLEOTIDE SEQUENCE [LARGE SCALE GENOMIC DNA]</scope>
    <source>
        <strain evidence="1 2">Vaf18</strain>
    </source>
</reference>
<dbReference type="InterPro" id="IPR011067">
    <property type="entry name" value="Plasmid_toxin/cell-grow_inhib"/>
</dbReference>
<dbReference type="RefSeq" id="WP_069691062.1">
    <property type="nucleotide sequence ID" value="NZ_CP017147.1"/>
</dbReference>
<dbReference type="AlphaFoldDB" id="A0A1D7U3C8"/>
<dbReference type="SUPFAM" id="SSF50118">
    <property type="entry name" value="Cell growth inhibitor/plasmid maintenance toxic component"/>
    <property type="match status" value="1"/>
</dbReference>